<dbReference type="GO" id="GO:0004066">
    <property type="term" value="F:asparagine synthase (glutamine-hydrolyzing) activity"/>
    <property type="evidence" value="ECO:0007669"/>
    <property type="project" value="UniProtKB-EC"/>
</dbReference>
<dbReference type="Proteomes" id="UP000244178">
    <property type="component" value="Unassembled WGS sequence"/>
</dbReference>
<feature type="binding site" evidence="9">
    <location>
        <position position="263"/>
    </location>
    <ligand>
        <name>ATP</name>
        <dbReference type="ChEBI" id="CHEBI:30616"/>
    </ligand>
</feature>
<dbReference type="SUPFAM" id="SSF56235">
    <property type="entry name" value="N-terminal nucleophile aminohydrolases (Ntn hydrolases)"/>
    <property type="match status" value="1"/>
</dbReference>
<gene>
    <name evidence="12" type="primary">asnB</name>
    <name evidence="12" type="ORF">C5U62_06620</name>
</gene>
<dbReference type="CDD" id="cd00712">
    <property type="entry name" value="AsnB"/>
    <property type="match status" value="1"/>
</dbReference>
<keyword evidence="8" id="KW-0028">Amino-acid biosynthesis</keyword>
<dbReference type="InterPro" id="IPR006426">
    <property type="entry name" value="Asn_synth_AEB"/>
</dbReference>
<dbReference type="Gene3D" id="3.60.20.10">
    <property type="entry name" value="Glutamine Phosphoribosylpyrophosphate, subunit 1, domain 1"/>
    <property type="match status" value="1"/>
</dbReference>
<feature type="site" description="Important for beta-aspartyl-AMP intermediate formation" evidence="10">
    <location>
        <position position="375"/>
    </location>
</feature>
<evidence type="ECO:0000256" key="1">
    <source>
        <dbReference type="ARBA" id="ARBA00005187"/>
    </source>
</evidence>
<dbReference type="AlphaFoldDB" id="A0A2T6GLZ2"/>
<evidence type="ECO:0000256" key="6">
    <source>
        <dbReference type="ARBA" id="ARBA00022962"/>
    </source>
</evidence>
<evidence type="ECO:0000256" key="2">
    <source>
        <dbReference type="ARBA" id="ARBA00005752"/>
    </source>
</evidence>
<keyword evidence="4 9" id="KW-0547">Nucleotide-binding</keyword>
<dbReference type="InterPro" id="IPR001962">
    <property type="entry name" value="Asn_synthase"/>
</dbReference>
<name>A0A2T6GLZ2_9PSED</name>
<dbReference type="Pfam" id="PF00733">
    <property type="entry name" value="Asn_synthase"/>
    <property type="match status" value="1"/>
</dbReference>
<dbReference type="GO" id="GO:0005524">
    <property type="term" value="F:ATP binding"/>
    <property type="evidence" value="ECO:0007669"/>
    <property type="project" value="UniProtKB-KW"/>
</dbReference>
<dbReference type="InterPro" id="IPR029055">
    <property type="entry name" value="Ntn_hydrolases_N"/>
</dbReference>
<dbReference type="InterPro" id="IPR051786">
    <property type="entry name" value="ASN_synthetase/amidase"/>
</dbReference>
<dbReference type="Pfam" id="PF13522">
    <property type="entry name" value="GATase_6"/>
    <property type="match status" value="1"/>
</dbReference>
<feature type="binding site" evidence="9">
    <location>
        <begin position="373"/>
        <end position="374"/>
    </location>
    <ligand>
        <name>ATP</name>
        <dbReference type="ChEBI" id="CHEBI:30616"/>
    </ligand>
</feature>
<dbReference type="GO" id="GO:0006529">
    <property type="term" value="P:asparagine biosynthetic process"/>
    <property type="evidence" value="ECO:0007669"/>
    <property type="project" value="UniProtKB-KW"/>
</dbReference>
<comment type="catalytic activity">
    <reaction evidence="7">
        <text>L-aspartate + L-glutamine + ATP + H2O = L-asparagine + L-glutamate + AMP + diphosphate + H(+)</text>
        <dbReference type="Rhea" id="RHEA:12228"/>
        <dbReference type="ChEBI" id="CHEBI:15377"/>
        <dbReference type="ChEBI" id="CHEBI:15378"/>
        <dbReference type="ChEBI" id="CHEBI:29985"/>
        <dbReference type="ChEBI" id="CHEBI:29991"/>
        <dbReference type="ChEBI" id="CHEBI:30616"/>
        <dbReference type="ChEBI" id="CHEBI:33019"/>
        <dbReference type="ChEBI" id="CHEBI:58048"/>
        <dbReference type="ChEBI" id="CHEBI:58359"/>
        <dbReference type="ChEBI" id="CHEBI:456215"/>
        <dbReference type="EC" id="6.3.5.4"/>
    </reaction>
</comment>
<comment type="pathway">
    <text evidence="1">Amino-acid biosynthesis; L-asparagine biosynthesis; L-asparagine from L-aspartate (L-Gln route): step 1/1.</text>
</comment>
<dbReference type="RefSeq" id="WP_108544159.1">
    <property type="nucleotide sequence ID" value="NZ_PYJM01000002.1"/>
</dbReference>
<evidence type="ECO:0000256" key="4">
    <source>
        <dbReference type="ARBA" id="ARBA00022741"/>
    </source>
</evidence>
<dbReference type="PIRSF" id="PIRSF001589">
    <property type="entry name" value="Asn_synthetase_glu-h"/>
    <property type="match status" value="1"/>
</dbReference>
<keyword evidence="5 9" id="KW-0067">ATP-binding</keyword>
<evidence type="ECO:0000313" key="13">
    <source>
        <dbReference type="Proteomes" id="UP000244178"/>
    </source>
</evidence>
<evidence type="ECO:0000256" key="10">
    <source>
        <dbReference type="PIRSR" id="PIRSR001589-3"/>
    </source>
</evidence>
<evidence type="ECO:0000259" key="11">
    <source>
        <dbReference type="PROSITE" id="PS51278"/>
    </source>
</evidence>
<accession>A0A2T6GLZ2</accession>
<protein>
    <recommendedName>
        <fullName evidence="3">asparagine synthase (glutamine-hydrolyzing)</fullName>
        <ecNumber evidence="3">6.3.5.4</ecNumber>
    </recommendedName>
</protein>
<dbReference type="InterPro" id="IPR017932">
    <property type="entry name" value="GATase_2_dom"/>
</dbReference>
<dbReference type="PANTHER" id="PTHR43284">
    <property type="entry name" value="ASPARAGINE SYNTHETASE (GLUTAMINE-HYDROLYZING)"/>
    <property type="match status" value="1"/>
</dbReference>
<reference evidence="12 13" key="1">
    <citation type="submission" date="2018-03" db="EMBL/GenBank/DDBJ databases">
        <title>Draft genome sequence of the plant growth promoting rhizobacterium Pseudomonas protegens strain BNJ-SS-45 isolated from wheat (Triticum aestivum) rhizosphere.</title>
        <authorList>
            <person name="Bajpai A."/>
            <person name="Shende K."/>
            <person name="Meena N."/>
            <person name="Upadhyayula S.R."/>
            <person name="Suravajhala P."/>
            <person name="Medicherla K.M."/>
            <person name="Johri B.N."/>
        </authorList>
    </citation>
    <scope>NUCLEOTIDE SEQUENCE [LARGE SCALE GENOMIC DNA]</scope>
    <source>
        <strain evidence="12 13">BNJ-SS-45</strain>
    </source>
</reference>
<feature type="binding site" evidence="9">
    <location>
        <position position="103"/>
    </location>
    <ligand>
        <name>L-glutamine</name>
        <dbReference type="ChEBI" id="CHEBI:58359"/>
    </ligand>
</feature>
<dbReference type="CDD" id="cd01991">
    <property type="entry name" value="Asn_synthase_B_C"/>
    <property type="match status" value="1"/>
</dbReference>
<keyword evidence="8" id="KW-0061">Asparagine biosynthesis</keyword>
<feature type="domain" description="Glutamine amidotransferase type-2" evidence="11">
    <location>
        <begin position="2"/>
        <end position="217"/>
    </location>
</feature>
<evidence type="ECO:0000256" key="3">
    <source>
        <dbReference type="ARBA" id="ARBA00012737"/>
    </source>
</evidence>
<dbReference type="EMBL" id="PYJM01000002">
    <property type="protein sequence ID" value="PUA45167.1"/>
    <property type="molecule type" value="Genomic_DNA"/>
</dbReference>
<feature type="active site" description="For GATase activity" evidence="8">
    <location>
        <position position="2"/>
    </location>
</feature>
<dbReference type="Gene3D" id="3.40.50.620">
    <property type="entry name" value="HUPs"/>
    <property type="match status" value="1"/>
</dbReference>
<evidence type="ECO:0000256" key="5">
    <source>
        <dbReference type="ARBA" id="ARBA00022840"/>
    </source>
</evidence>
<dbReference type="EC" id="6.3.5.4" evidence="3"/>
<comment type="caution">
    <text evidence="12">The sequence shown here is derived from an EMBL/GenBank/DDBJ whole genome shotgun (WGS) entry which is preliminary data.</text>
</comment>
<dbReference type="PANTHER" id="PTHR43284:SF1">
    <property type="entry name" value="ASPARAGINE SYNTHETASE"/>
    <property type="match status" value="1"/>
</dbReference>
<evidence type="ECO:0000256" key="7">
    <source>
        <dbReference type="ARBA" id="ARBA00048741"/>
    </source>
</evidence>
<evidence type="ECO:0000256" key="9">
    <source>
        <dbReference type="PIRSR" id="PIRSR001589-2"/>
    </source>
</evidence>
<evidence type="ECO:0000256" key="8">
    <source>
        <dbReference type="PIRSR" id="PIRSR001589-1"/>
    </source>
</evidence>
<dbReference type="NCBIfam" id="TIGR01536">
    <property type="entry name" value="asn_synth_AEB"/>
    <property type="match status" value="1"/>
</dbReference>
<organism evidence="12 13">
    <name type="scientific">Pseudomonas protegens</name>
    <dbReference type="NCBI Taxonomy" id="380021"/>
    <lineage>
        <taxon>Bacteria</taxon>
        <taxon>Pseudomonadati</taxon>
        <taxon>Pseudomonadota</taxon>
        <taxon>Gammaproteobacteria</taxon>
        <taxon>Pseudomonadales</taxon>
        <taxon>Pseudomonadaceae</taxon>
        <taxon>Pseudomonas</taxon>
    </lineage>
</organism>
<dbReference type="PROSITE" id="PS51278">
    <property type="entry name" value="GATASE_TYPE_2"/>
    <property type="match status" value="1"/>
</dbReference>
<proteinExistence type="inferred from homology"/>
<sequence length="613" mass="67750">MCGLIAVRALSAAADLQQRASRALASLARRGPDAEGLLMVETAPPTLLGHRRLAILDTSRAAEQPMRCPITGTALVFNGAIYNFVELRNELRTLGCVFVTDGDTEVLLHGWRVWGEGLFSRCNGMWAVVIWDAPSGGLVYSRDRLGVKPLYLHHDGQQMVLASEIGAIAQMLGGYPAPNPEKLFDFLITGFSEQGSATFFQGGRAVPPGVVGRMSRTGRFSQAPYHQWPAPGSAEPLSSLELRGLVEDAVHLRLQADVPVASLLSGGLDSSIITRVALNASQQPRQRLDAAFTYGYRDAQQRGFDESARAALFMAEGGHDDRHHVLRFTPIPSADELMNLISVQGEPFSTPSVLASFRTYRAIAEQGFKVVLSGEGADELFGGYSARYHSVAARDALWSGHLMQVVQRLRLRTFPVSLLFNRLVWDLPPALIGPLLRRHRPSVGVMSAGLWESQQQRLALIRQRMSSPLEQRMREDQLDNLLPMALRMADRNSMSAGIELRSPFMDHRLVERAFRTPALERIGAGLSKSLLRDAFKGVLPDRLVTTPKSTGFGHAEQFLVAQLPWRELLEDLPAQLNDFVDLSALRRHLARPQCHSTLWLALSVALWYRSIYA</sequence>
<comment type="similarity">
    <text evidence="2">Belongs to the asparagine synthetase family.</text>
</comment>
<evidence type="ECO:0000313" key="12">
    <source>
        <dbReference type="EMBL" id="PUA45167.1"/>
    </source>
</evidence>
<keyword evidence="6 8" id="KW-0315">Glutamine amidotransferase</keyword>
<dbReference type="InterPro" id="IPR014729">
    <property type="entry name" value="Rossmann-like_a/b/a_fold"/>
</dbReference>
<dbReference type="SUPFAM" id="SSF52402">
    <property type="entry name" value="Adenine nucleotide alpha hydrolases-like"/>
    <property type="match status" value="1"/>
</dbReference>
<dbReference type="InterPro" id="IPR033738">
    <property type="entry name" value="AsnB_N"/>
</dbReference>